<dbReference type="Pfam" id="PF02485">
    <property type="entry name" value="Branch"/>
    <property type="match status" value="1"/>
</dbReference>
<evidence type="ECO:0000256" key="2">
    <source>
        <dbReference type="ARBA" id="ARBA00004922"/>
    </source>
</evidence>
<sequence length="497" mass="57889">MLRHVSLRGALCTLYALLVLWLVGYCLLRYLDSTKTSLQDHHRNVFENYNSHKTQFHFLQLDDDDDNLHKETKNLSIQEVQLKHPTNQLSGDYLRSLVFHPNPHLPTISMCSDIIEGDKEAIETSQLGLLEMKSTFFQKKLEMFASLEEDVLKAAQNCSLFKRSRKYIEIPLTPEEKAYPIAYVITIHKQVAMFERLLRAIYQPQNLYCIHVDKKSPATFLSAVEKISNCFENVFVASNLTDVHYTHFSRVQADINCLQDLAAKRNIVRWKYVINLCGLDYPLKTNLEMVRSLKNLHGYNNLETFTTPAHKKQRYLFRYVLPTDNDVNYSVMRKTDISKSQSPLDTPMFAGSAYFIFKYKAVECILTDPVIKTFLKWNEDTYSPDEHIWGTLQRWYPNLPGSFPPHIKYDLNELQSITRLVKWGGMDTEVYPKCAGTYVRGVCVYGVGDLSWLLRQHHLFANKFNFDIDPFAVECLDRWLRNRTIVQTLKYISNGFV</sequence>
<evidence type="ECO:0000256" key="5">
    <source>
        <dbReference type="ARBA" id="ARBA00022692"/>
    </source>
</evidence>
<accession>A0A6F9DDF6</accession>
<proteinExistence type="evidence at transcript level"/>
<evidence type="ECO:0000256" key="8">
    <source>
        <dbReference type="ARBA" id="ARBA00023136"/>
    </source>
</evidence>
<keyword evidence="3 12" id="KW-0328">Glycosyltransferase</keyword>
<reference evidence="12" key="1">
    <citation type="submission" date="2020-04" db="EMBL/GenBank/DDBJ databases">
        <authorList>
            <person name="Neveu A P."/>
        </authorList>
    </citation>
    <scope>NUCLEOTIDE SEQUENCE</scope>
    <source>
        <tissue evidence="12">Whole embryo</tissue>
    </source>
</reference>
<protein>
    <submittedName>
        <fullName evidence="12">Beta-1,3-galactosyl-O-glycosyl-glycoprotein beta-1,6-N-acetylglucosaminyltransferase 3-like</fullName>
    </submittedName>
</protein>
<keyword evidence="5 11" id="KW-0812">Transmembrane</keyword>
<keyword evidence="8 11" id="KW-0472">Membrane</keyword>
<dbReference type="PANTHER" id="PTHR19297">
    <property type="entry name" value="GLYCOSYLTRANSFERASE 14 FAMILY MEMBER"/>
    <property type="match status" value="1"/>
</dbReference>
<evidence type="ECO:0000256" key="6">
    <source>
        <dbReference type="ARBA" id="ARBA00022968"/>
    </source>
</evidence>
<dbReference type="GO" id="GO:0008375">
    <property type="term" value="F:acetylglucosaminyltransferase activity"/>
    <property type="evidence" value="ECO:0007669"/>
    <property type="project" value="TreeGrafter"/>
</dbReference>
<comment type="pathway">
    <text evidence="2">Protein modification; protein glycosylation.</text>
</comment>
<dbReference type="EMBL" id="LR785399">
    <property type="protein sequence ID" value="CAB3248564.1"/>
    <property type="molecule type" value="mRNA"/>
</dbReference>
<evidence type="ECO:0000313" key="12">
    <source>
        <dbReference type="EMBL" id="CAB3248564.1"/>
    </source>
</evidence>
<comment type="similarity">
    <text evidence="10">Belongs to the glycosyltransferase 14 family.</text>
</comment>
<name>A0A6F9DDF6_9ASCI</name>
<keyword evidence="4 12" id="KW-0808">Transferase</keyword>
<evidence type="ECO:0000256" key="4">
    <source>
        <dbReference type="ARBA" id="ARBA00022679"/>
    </source>
</evidence>
<dbReference type="AlphaFoldDB" id="A0A6F9DDF6"/>
<dbReference type="GO" id="GO:0016020">
    <property type="term" value="C:membrane"/>
    <property type="evidence" value="ECO:0007669"/>
    <property type="project" value="UniProtKB-SubCell"/>
</dbReference>
<dbReference type="PANTHER" id="PTHR19297:SF191">
    <property type="entry name" value="PROTEIN XYLOSYLTRANSFERASE"/>
    <property type="match status" value="1"/>
</dbReference>
<evidence type="ECO:0000256" key="1">
    <source>
        <dbReference type="ARBA" id="ARBA00004606"/>
    </source>
</evidence>
<gene>
    <name evidence="12" type="primary">Gcnt3</name>
</gene>
<evidence type="ECO:0000256" key="10">
    <source>
        <dbReference type="ARBA" id="ARBA00038150"/>
    </source>
</evidence>
<keyword evidence="9" id="KW-0325">Glycoprotein</keyword>
<keyword evidence="7 11" id="KW-1133">Transmembrane helix</keyword>
<evidence type="ECO:0000256" key="3">
    <source>
        <dbReference type="ARBA" id="ARBA00022676"/>
    </source>
</evidence>
<feature type="transmembrane region" description="Helical" evidence="11">
    <location>
        <begin position="12"/>
        <end position="31"/>
    </location>
</feature>
<evidence type="ECO:0000256" key="11">
    <source>
        <dbReference type="SAM" id="Phobius"/>
    </source>
</evidence>
<evidence type="ECO:0000256" key="9">
    <source>
        <dbReference type="ARBA" id="ARBA00023180"/>
    </source>
</evidence>
<comment type="subcellular location">
    <subcellularLocation>
        <location evidence="1">Membrane</location>
        <topology evidence="1">Single-pass type II membrane protein</topology>
    </subcellularLocation>
</comment>
<keyword evidence="6" id="KW-0735">Signal-anchor</keyword>
<dbReference type="InterPro" id="IPR003406">
    <property type="entry name" value="Glyco_trans_14"/>
</dbReference>
<evidence type="ECO:0000256" key="7">
    <source>
        <dbReference type="ARBA" id="ARBA00022989"/>
    </source>
</evidence>
<organism evidence="12">
    <name type="scientific">Phallusia mammillata</name>
    <dbReference type="NCBI Taxonomy" id="59560"/>
    <lineage>
        <taxon>Eukaryota</taxon>
        <taxon>Metazoa</taxon>
        <taxon>Chordata</taxon>
        <taxon>Tunicata</taxon>
        <taxon>Ascidiacea</taxon>
        <taxon>Phlebobranchia</taxon>
        <taxon>Ascidiidae</taxon>
        <taxon>Phallusia</taxon>
    </lineage>
</organism>